<keyword evidence="3" id="KW-1185">Reference proteome</keyword>
<dbReference type="InterPro" id="IPR011737">
    <property type="entry name" value="CHP02206_TP0381"/>
</dbReference>
<accession>A0ABP9PA71</accession>
<keyword evidence="1" id="KW-0812">Transmembrane</keyword>
<feature type="transmembrane region" description="Helical" evidence="1">
    <location>
        <begin position="77"/>
        <end position="96"/>
    </location>
</feature>
<dbReference type="EMBL" id="BAABJO010000074">
    <property type="protein sequence ID" value="GAA5143323.1"/>
    <property type="molecule type" value="Genomic_DNA"/>
</dbReference>
<feature type="transmembrane region" description="Helical" evidence="1">
    <location>
        <begin position="103"/>
        <end position="123"/>
    </location>
</feature>
<evidence type="ECO:0000313" key="3">
    <source>
        <dbReference type="Proteomes" id="UP001500804"/>
    </source>
</evidence>
<feature type="transmembrane region" description="Helical" evidence="1">
    <location>
        <begin position="208"/>
        <end position="228"/>
    </location>
</feature>
<evidence type="ECO:0000256" key="1">
    <source>
        <dbReference type="SAM" id="Phobius"/>
    </source>
</evidence>
<sequence>MDPLVDQRSFVAYGPSHWAVLILLTAVAVVLAWLGHRYGGTRTALVVGRILAVVLVIVHVPILIYDLSPARFDIQHSLPFHISDLTWMTAAYGLWFRRQWAFALTYYWGLTLVPQAIITPTLTGPDFPSFDFISFWGRYVLVVWAVVYLTWWVGMRPNWGSFAFAAAVTVGWGLLVLSFNAAAGTNYMFLNGKPDNPSLLDIMGEWPWYLGVALAIGLVAWALLTWPWTRHQDKNGDRTATRQ</sequence>
<feature type="transmembrane region" description="Helical" evidence="1">
    <location>
        <begin position="16"/>
        <end position="34"/>
    </location>
</feature>
<organism evidence="2 3">
    <name type="scientific">Pseudonocardia adelaidensis</name>
    <dbReference type="NCBI Taxonomy" id="648754"/>
    <lineage>
        <taxon>Bacteria</taxon>
        <taxon>Bacillati</taxon>
        <taxon>Actinomycetota</taxon>
        <taxon>Actinomycetes</taxon>
        <taxon>Pseudonocardiales</taxon>
        <taxon>Pseudonocardiaceae</taxon>
        <taxon>Pseudonocardia</taxon>
    </lineage>
</organism>
<protein>
    <submittedName>
        <fullName evidence="2">TIGR02206 family membrane protein</fullName>
    </submittedName>
</protein>
<reference evidence="3" key="1">
    <citation type="journal article" date="2019" name="Int. J. Syst. Evol. Microbiol.">
        <title>The Global Catalogue of Microorganisms (GCM) 10K type strain sequencing project: providing services to taxonomists for standard genome sequencing and annotation.</title>
        <authorList>
            <consortium name="The Broad Institute Genomics Platform"/>
            <consortium name="The Broad Institute Genome Sequencing Center for Infectious Disease"/>
            <person name="Wu L."/>
            <person name="Ma J."/>
        </authorList>
    </citation>
    <scope>NUCLEOTIDE SEQUENCE [LARGE SCALE GENOMIC DNA]</scope>
    <source>
        <strain evidence="3">JCM 18302</strain>
    </source>
</reference>
<name>A0ABP9PA71_9PSEU</name>
<feature type="transmembrane region" description="Helical" evidence="1">
    <location>
        <begin position="135"/>
        <end position="155"/>
    </location>
</feature>
<dbReference type="Pfam" id="PF14808">
    <property type="entry name" value="TMEM164"/>
    <property type="match status" value="1"/>
</dbReference>
<dbReference type="Proteomes" id="UP001500804">
    <property type="component" value="Unassembled WGS sequence"/>
</dbReference>
<comment type="caution">
    <text evidence="2">The sequence shown here is derived from an EMBL/GenBank/DDBJ whole genome shotgun (WGS) entry which is preliminary data.</text>
</comment>
<feature type="transmembrane region" description="Helical" evidence="1">
    <location>
        <begin position="46"/>
        <end position="65"/>
    </location>
</feature>
<keyword evidence="1" id="KW-1133">Transmembrane helix</keyword>
<proteinExistence type="predicted"/>
<dbReference type="RefSeq" id="WP_345613671.1">
    <property type="nucleotide sequence ID" value="NZ_BAABJO010000074.1"/>
</dbReference>
<evidence type="ECO:0000313" key="2">
    <source>
        <dbReference type="EMBL" id="GAA5143323.1"/>
    </source>
</evidence>
<feature type="transmembrane region" description="Helical" evidence="1">
    <location>
        <begin position="162"/>
        <end position="188"/>
    </location>
</feature>
<gene>
    <name evidence="2" type="ORF">GCM10023320_84350</name>
</gene>
<keyword evidence="1" id="KW-0472">Membrane</keyword>
<dbReference type="NCBIfam" id="TIGR02206">
    <property type="entry name" value="intg_mem_TP0381"/>
    <property type="match status" value="1"/>
</dbReference>